<dbReference type="Proteomes" id="UP000503349">
    <property type="component" value="Chromosome 8"/>
</dbReference>
<keyword evidence="1" id="KW-0472">Membrane</keyword>
<evidence type="ECO:0000256" key="1">
    <source>
        <dbReference type="SAM" id="Phobius"/>
    </source>
</evidence>
<organism evidence="2 3">
    <name type="scientific">Channa argus</name>
    <name type="common">Northern snakehead</name>
    <name type="synonym">Ophicephalus argus</name>
    <dbReference type="NCBI Taxonomy" id="215402"/>
    <lineage>
        <taxon>Eukaryota</taxon>
        <taxon>Metazoa</taxon>
        <taxon>Chordata</taxon>
        <taxon>Craniata</taxon>
        <taxon>Vertebrata</taxon>
        <taxon>Euteleostomi</taxon>
        <taxon>Actinopterygii</taxon>
        <taxon>Neopterygii</taxon>
        <taxon>Teleostei</taxon>
        <taxon>Neoteleostei</taxon>
        <taxon>Acanthomorphata</taxon>
        <taxon>Anabantaria</taxon>
        <taxon>Anabantiformes</taxon>
        <taxon>Channoidei</taxon>
        <taxon>Channidae</taxon>
        <taxon>Channa</taxon>
    </lineage>
</organism>
<accession>A0A6G1PQZ0</accession>
<keyword evidence="3" id="KW-1185">Reference proteome</keyword>
<dbReference type="EMBL" id="CM015719">
    <property type="protein sequence ID" value="KAF3692682.1"/>
    <property type="molecule type" value="Genomic_DNA"/>
</dbReference>
<gene>
    <name evidence="2" type="ORF">EXN66_Car008358</name>
</gene>
<dbReference type="CDD" id="cd20247">
    <property type="entry name" value="DWORF"/>
    <property type="match status" value="1"/>
</dbReference>
<dbReference type="Pfam" id="PF22030">
    <property type="entry name" value="DWORF"/>
    <property type="match status" value="1"/>
</dbReference>
<dbReference type="GO" id="GO:0031449">
    <property type="term" value="P:regulation of slow-twitch skeletal muscle fiber contraction"/>
    <property type="evidence" value="ECO:0007669"/>
    <property type="project" value="InterPro"/>
</dbReference>
<proteinExistence type="predicted"/>
<name>A0A6G1PQZ0_CHAAH</name>
<dbReference type="InterPro" id="IPR044529">
    <property type="entry name" value="DWORF"/>
</dbReference>
<feature type="transmembrane region" description="Helical" evidence="1">
    <location>
        <begin position="71"/>
        <end position="96"/>
    </location>
</feature>
<reference evidence="2 3" key="1">
    <citation type="submission" date="2019-02" db="EMBL/GenBank/DDBJ databases">
        <title>Opniocepnalus argus genome.</title>
        <authorList>
            <person name="Zhou C."/>
            <person name="Xiao S."/>
        </authorList>
    </citation>
    <scope>NUCLEOTIDE SEQUENCE [LARGE SCALE GENOMIC DNA]</scope>
    <source>
        <strain evidence="2">OARG1902GOOAL</strain>
        <tissue evidence="2">Muscle</tissue>
    </source>
</reference>
<reference evidence="3" key="2">
    <citation type="submission" date="2019-02" db="EMBL/GenBank/DDBJ databases">
        <title>Opniocepnalus argus Var Kimnra genome.</title>
        <authorList>
            <person name="Zhou C."/>
            <person name="Xiao S."/>
        </authorList>
    </citation>
    <scope>NUCLEOTIDE SEQUENCE [LARGE SCALE GENOMIC DNA]</scope>
</reference>
<protein>
    <submittedName>
        <fullName evidence="2">Uncharacterized protein</fullName>
    </submittedName>
</protein>
<dbReference type="AlphaFoldDB" id="A0A6G1PQZ0"/>
<evidence type="ECO:0000313" key="2">
    <source>
        <dbReference type="EMBL" id="KAF3692682.1"/>
    </source>
</evidence>
<evidence type="ECO:0000313" key="3">
    <source>
        <dbReference type="Proteomes" id="UP000503349"/>
    </source>
</evidence>
<keyword evidence="1" id="KW-0812">Transmembrane</keyword>
<keyword evidence="1" id="KW-1133">Transmembrane helix</keyword>
<sequence length="104" mass="11875">MFIDLPLPATLYLMDLIPGPPDLFHPALPDTDVNSPLHRAWQCTRHNKNIRGERGAMSKRDVGPAASSHKLFSVLLMVGWIVGCTAVVYFVFLFAWKREVRWRN</sequence>